<dbReference type="EMBL" id="CM042032">
    <property type="protein sequence ID" value="KAI3777165.1"/>
    <property type="molecule type" value="Genomic_DNA"/>
</dbReference>
<gene>
    <name evidence="1" type="ORF">L1987_46961</name>
</gene>
<proteinExistence type="predicted"/>
<reference evidence="1 2" key="2">
    <citation type="journal article" date="2022" name="Mol. Ecol. Resour.">
        <title>The genomes of chicory, endive, great burdock and yacon provide insights into Asteraceae paleo-polyploidization history and plant inulin production.</title>
        <authorList>
            <person name="Fan W."/>
            <person name="Wang S."/>
            <person name="Wang H."/>
            <person name="Wang A."/>
            <person name="Jiang F."/>
            <person name="Liu H."/>
            <person name="Zhao H."/>
            <person name="Xu D."/>
            <person name="Zhang Y."/>
        </authorList>
    </citation>
    <scope>NUCLEOTIDE SEQUENCE [LARGE SCALE GENOMIC DNA]</scope>
    <source>
        <strain evidence="2">cv. Yunnan</strain>
        <tissue evidence="1">Leaves</tissue>
    </source>
</reference>
<accession>A0ACB9G1B3</accession>
<organism evidence="1 2">
    <name type="scientific">Smallanthus sonchifolius</name>
    <dbReference type="NCBI Taxonomy" id="185202"/>
    <lineage>
        <taxon>Eukaryota</taxon>
        <taxon>Viridiplantae</taxon>
        <taxon>Streptophyta</taxon>
        <taxon>Embryophyta</taxon>
        <taxon>Tracheophyta</taxon>
        <taxon>Spermatophyta</taxon>
        <taxon>Magnoliopsida</taxon>
        <taxon>eudicotyledons</taxon>
        <taxon>Gunneridae</taxon>
        <taxon>Pentapetalae</taxon>
        <taxon>asterids</taxon>
        <taxon>campanulids</taxon>
        <taxon>Asterales</taxon>
        <taxon>Asteraceae</taxon>
        <taxon>Asteroideae</taxon>
        <taxon>Heliantheae alliance</taxon>
        <taxon>Millerieae</taxon>
        <taxon>Smallanthus</taxon>
    </lineage>
</organism>
<name>A0ACB9G1B3_9ASTR</name>
<protein>
    <submittedName>
        <fullName evidence="1">Uncharacterized protein</fullName>
    </submittedName>
</protein>
<comment type="caution">
    <text evidence="1">The sequence shown here is derived from an EMBL/GenBank/DDBJ whole genome shotgun (WGS) entry which is preliminary data.</text>
</comment>
<sequence length="78" mass="8577">MLHALLHKNVGVAHKVQSVKPGREIMVYNTSSTKRIKMVTGTNNFGSSAAVIHSRPSTISTRRTLDSEQVGRNEIDNC</sequence>
<dbReference type="Proteomes" id="UP001056120">
    <property type="component" value="Linkage Group LG15"/>
</dbReference>
<keyword evidence="2" id="KW-1185">Reference proteome</keyword>
<reference evidence="2" key="1">
    <citation type="journal article" date="2022" name="Mol. Ecol. Resour.">
        <title>The genomes of chicory, endive, great burdock and yacon provide insights into Asteraceae palaeo-polyploidization history and plant inulin production.</title>
        <authorList>
            <person name="Fan W."/>
            <person name="Wang S."/>
            <person name="Wang H."/>
            <person name="Wang A."/>
            <person name="Jiang F."/>
            <person name="Liu H."/>
            <person name="Zhao H."/>
            <person name="Xu D."/>
            <person name="Zhang Y."/>
        </authorList>
    </citation>
    <scope>NUCLEOTIDE SEQUENCE [LARGE SCALE GENOMIC DNA]</scope>
    <source>
        <strain evidence="2">cv. Yunnan</strain>
    </source>
</reference>
<evidence type="ECO:0000313" key="2">
    <source>
        <dbReference type="Proteomes" id="UP001056120"/>
    </source>
</evidence>
<evidence type="ECO:0000313" key="1">
    <source>
        <dbReference type="EMBL" id="KAI3777165.1"/>
    </source>
</evidence>